<dbReference type="GeneID" id="78507098"/>
<evidence type="ECO:0000256" key="2">
    <source>
        <dbReference type="ARBA" id="ARBA00022448"/>
    </source>
</evidence>
<evidence type="ECO:0000256" key="1">
    <source>
        <dbReference type="ARBA" id="ARBA00004571"/>
    </source>
</evidence>
<dbReference type="PROSITE" id="PS52016">
    <property type="entry name" value="TONB_DEPENDENT_REC_3"/>
    <property type="match status" value="1"/>
</dbReference>
<dbReference type="PANTHER" id="PTHR30069:SF29">
    <property type="entry name" value="HEMOGLOBIN AND HEMOGLOBIN-HAPTOGLOBIN-BINDING PROTEIN 1-RELATED"/>
    <property type="match status" value="1"/>
</dbReference>
<proteinExistence type="inferred from homology"/>
<organism evidence="15 16">
    <name type="scientific">Megamonas hypermegale</name>
    <dbReference type="NCBI Taxonomy" id="158847"/>
    <lineage>
        <taxon>Bacteria</taxon>
        <taxon>Bacillati</taxon>
        <taxon>Bacillota</taxon>
        <taxon>Negativicutes</taxon>
        <taxon>Selenomonadales</taxon>
        <taxon>Selenomonadaceae</taxon>
        <taxon>Megamonas</taxon>
    </lineage>
</organism>
<keyword evidence="4 10" id="KW-0812">Transmembrane</keyword>
<dbReference type="Gene3D" id="2.40.170.20">
    <property type="entry name" value="TonB-dependent receptor, beta-barrel domain"/>
    <property type="match status" value="1"/>
</dbReference>
<protein>
    <submittedName>
        <fullName evidence="15">Outer membrane cobalamin translocator</fullName>
    </submittedName>
</protein>
<dbReference type="AlphaFoldDB" id="A0A239TNL3"/>
<evidence type="ECO:0000256" key="10">
    <source>
        <dbReference type="PROSITE-ProRule" id="PRU01360"/>
    </source>
</evidence>
<dbReference type="EMBL" id="LT906446">
    <property type="protein sequence ID" value="SNU99340.1"/>
    <property type="molecule type" value="Genomic_DNA"/>
</dbReference>
<dbReference type="PROSITE" id="PS01156">
    <property type="entry name" value="TONB_DEPENDENT_REC_2"/>
    <property type="match status" value="1"/>
</dbReference>
<dbReference type="Pfam" id="PF00593">
    <property type="entry name" value="TonB_dep_Rec_b-barrel"/>
    <property type="match status" value="1"/>
</dbReference>
<dbReference type="Pfam" id="PF07715">
    <property type="entry name" value="Plug"/>
    <property type="match status" value="1"/>
</dbReference>
<feature type="domain" description="TonB-dependent receptor plug" evidence="14">
    <location>
        <begin position="51"/>
        <end position="148"/>
    </location>
</feature>
<evidence type="ECO:0000256" key="8">
    <source>
        <dbReference type="ARBA" id="ARBA00023170"/>
    </source>
</evidence>
<sequence length="645" mass="73494">MNKRDLILTACLMGMVIPTVVNAQTSIENNENDNEKINAHSVVQNTNLIPTPAYTTIITSEEIHDNHYKNIAEALSYANGVFVNPGSLNTSHLVVRIDGDDRVAIMVDGRRVNMDKGIMSGRASYDLDLLPPIMSVERIEIVHGAAGSYAINYDTPGGIINIITKKGDKRETTVDMAAGDHGAWKVKVATGGHIDDWSWMATGGFDNVDYHKYKDSDGKTHELPNSDNNRREMNYRIDKKLTDNSSLTFDYGHLSNDTGTWFSRYNPQDYNYEKLINHFALTYNYKEDTVAPGYITYYHNYTQGDTYIPGWFNDHEDEQSYSRWENTVDGIDWRDGWRISKDHTVTAGLMYRKNSVDNISTNINNPFNLSGNYDEDMTNTSIYLQSIRRFDKLTLTGTSLYNDNSKFGGKYVTNGAFDYTADDKTTFYGSLQQIYSLPSLDELYYDNRYVQGNHNLRPETGRKGSLGVRYKLSNDTNLNFNAFIADIDDPIGWYREDNVYHATNFENQKKRGFQLAVDHKFSDKYKASLSYAYTDTHTDKGDGLGNQVDVNAVAPNSYKAIVTYHDDRWTNNIMFTAGTGRDSNYYTGSYYVWDANLNYKISDDWSTYLKLYNITNESYEKLGSLFVGDVPAYGRTVIMGMEYNF</sequence>
<keyword evidence="3 10" id="KW-1134">Transmembrane beta strand</keyword>
<name>A0A239TNL3_9FIRM</name>
<evidence type="ECO:0000259" key="14">
    <source>
        <dbReference type="Pfam" id="PF07715"/>
    </source>
</evidence>
<dbReference type="Gene3D" id="2.170.130.10">
    <property type="entry name" value="TonB-dependent receptor, plug domain"/>
    <property type="match status" value="1"/>
</dbReference>
<dbReference type="GO" id="GO:0015344">
    <property type="term" value="F:siderophore uptake transmembrane transporter activity"/>
    <property type="evidence" value="ECO:0007669"/>
    <property type="project" value="TreeGrafter"/>
</dbReference>
<dbReference type="SUPFAM" id="SSF56935">
    <property type="entry name" value="Porins"/>
    <property type="match status" value="1"/>
</dbReference>
<keyword evidence="5 12" id="KW-0732">Signal</keyword>
<dbReference type="PANTHER" id="PTHR30069">
    <property type="entry name" value="TONB-DEPENDENT OUTER MEMBRANE RECEPTOR"/>
    <property type="match status" value="1"/>
</dbReference>
<dbReference type="RefSeq" id="WP_231922641.1">
    <property type="nucleotide sequence ID" value="NZ_LT906446.1"/>
</dbReference>
<evidence type="ECO:0000256" key="6">
    <source>
        <dbReference type="ARBA" id="ARBA00023077"/>
    </source>
</evidence>
<dbReference type="GO" id="GO:0009279">
    <property type="term" value="C:cell outer membrane"/>
    <property type="evidence" value="ECO:0007669"/>
    <property type="project" value="UniProtKB-SubCell"/>
</dbReference>
<evidence type="ECO:0000256" key="12">
    <source>
        <dbReference type="SAM" id="SignalP"/>
    </source>
</evidence>
<dbReference type="InterPro" id="IPR039426">
    <property type="entry name" value="TonB-dep_rcpt-like"/>
</dbReference>
<evidence type="ECO:0000256" key="5">
    <source>
        <dbReference type="ARBA" id="ARBA00022729"/>
    </source>
</evidence>
<accession>A0A239TNL3</accession>
<keyword evidence="8" id="KW-0675">Receptor</keyword>
<dbReference type="Proteomes" id="UP000215383">
    <property type="component" value="Chromosome 1"/>
</dbReference>
<evidence type="ECO:0000313" key="15">
    <source>
        <dbReference type="EMBL" id="SNU99340.1"/>
    </source>
</evidence>
<gene>
    <name evidence="15" type="primary">btuB</name>
    <name evidence="15" type="ORF">SAMEA4364220_01090</name>
</gene>
<dbReference type="InterPro" id="IPR010917">
    <property type="entry name" value="TonB_rcpt_CS"/>
</dbReference>
<evidence type="ECO:0000259" key="13">
    <source>
        <dbReference type="Pfam" id="PF00593"/>
    </source>
</evidence>
<reference evidence="15 16" key="1">
    <citation type="submission" date="2017-06" db="EMBL/GenBank/DDBJ databases">
        <authorList>
            <consortium name="Pathogen Informatics"/>
        </authorList>
    </citation>
    <scope>NUCLEOTIDE SEQUENCE [LARGE SCALE GENOMIC DNA]</scope>
    <source>
        <strain evidence="15 16">NCTC10570</strain>
    </source>
</reference>
<comment type="subcellular location">
    <subcellularLocation>
        <location evidence="1 10">Cell outer membrane</location>
        <topology evidence="1 10">Multi-pass membrane protein</topology>
    </subcellularLocation>
</comment>
<evidence type="ECO:0000256" key="11">
    <source>
        <dbReference type="RuleBase" id="RU003357"/>
    </source>
</evidence>
<keyword evidence="9 10" id="KW-0998">Cell outer membrane</keyword>
<dbReference type="InterPro" id="IPR012910">
    <property type="entry name" value="Plug_dom"/>
</dbReference>
<evidence type="ECO:0000256" key="3">
    <source>
        <dbReference type="ARBA" id="ARBA00022452"/>
    </source>
</evidence>
<keyword evidence="2 10" id="KW-0813">Transport</keyword>
<dbReference type="InterPro" id="IPR000531">
    <property type="entry name" value="Beta-barrel_TonB"/>
</dbReference>
<dbReference type="InterPro" id="IPR037066">
    <property type="entry name" value="Plug_dom_sf"/>
</dbReference>
<dbReference type="GO" id="GO:0044718">
    <property type="term" value="P:siderophore transmembrane transport"/>
    <property type="evidence" value="ECO:0007669"/>
    <property type="project" value="TreeGrafter"/>
</dbReference>
<dbReference type="InterPro" id="IPR036942">
    <property type="entry name" value="Beta-barrel_TonB_sf"/>
</dbReference>
<evidence type="ECO:0000256" key="4">
    <source>
        <dbReference type="ARBA" id="ARBA00022692"/>
    </source>
</evidence>
<evidence type="ECO:0000313" key="16">
    <source>
        <dbReference type="Proteomes" id="UP000215383"/>
    </source>
</evidence>
<feature type="signal peptide" evidence="12">
    <location>
        <begin position="1"/>
        <end position="23"/>
    </location>
</feature>
<evidence type="ECO:0000256" key="9">
    <source>
        <dbReference type="ARBA" id="ARBA00023237"/>
    </source>
</evidence>
<dbReference type="eggNOG" id="COG4206">
    <property type="taxonomic scope" value="Bacteria"/>
</dbReference>
<evidence type="ECO:0000256" key="7">
    <source>
        <dbReference type="ARBA" id="ARBA00023136"/>
    </source>
</evidence>
<comment type="similarity">
    <text evidence="10 11">Belongs to the TonB-dependent receptor family.</text>
</comment>
<feature type="chain" id="PRO_5011285916" evidence="12">
    <location>
        <begin position="24"/>
        <end position="645"/>
    </location>
</feature>
<keyword evidence="16" id="KW-1185">Reference proteome</keyword>
<keyword evidence="6 11" id="KW-0798">TonB box</keyword>
<keyword evidence="7 10" id="KW-0472">Membrane</keyword>
<feature type="domain" description="TonB-dependent receptor-like beta-barrel" evidence="13">
    <location>
        <begin position="214"/>
        <end position="614"/>
    </location>
</feature>